<dbReference type="Proteomes" id="UP000005561">
    <property type="component" value="Unassembled WGS sequence"/>
</dbReference>
<dbReference type="Gene3D" id="3.40.50.300">
    <property type="entry name" value="P-loop containing nucleotide triphosphate hydrolases"/>
    <property type="match status" value="1"/>
</dbReference>
<evidence type="ECO:0000256" key="5">
    <source>
        <dbReference type="SAM" id="MobiDB-lite"/>
    </source>
</evidence>
<dbReference type="PANTHER" id="PTHR42711:SF5">
    <property type="entry name" value="ABC TRANSPORTER ATP-BINDING PROTEIN NATA"/>
    <property type="match status" value="1"/>
</dbReference>
<protein>
    <recommendedName>
        <fullName evidence="6">ABC transporter domain-containing protein</fullName>
    </recommendedName>
</protein>
<dbReference type="InterPro" id="IPR003439">
    <property type="entry name" value="ABC_transporter-like_ATP-bd"/>
</dbReference>
<name>C6LK35_9FIRM</name>
<evidence type="ECO:0000259" key="6">
    <source>
        <dbReference type="Pfam" id="PF00005"/>
    </source>
</evidence>
<accession>C6LK35</accession>
<evidence type="ECO:0000256" key="3">
    <source>
        <dbReference type="ARBA" id="ARBA00022741"/>
    </source>
</evidence>
<dbReference type="GO" id="GO:0016887">
    <property type="term" value="F:ATP hydrolysis activity"/>
    <property type="evidence" value="ECO:0007669"/>
    <property type="project" value="InterPro"/>
</dbReference>
<feature type="compositionally biased region" description="Basic and acidic residues" evidence="5">
    <location>
        <begin position="84"/>
        <end position="97"/>
    </location>
</feature>
<feature type="region of interest" description="Disordered" evidence="5">
    <location>
        <begin position="71"/>
        <end position="122"/>
    </location>
</feature>
<dbReference type="InterPro" id="IPR027417">
    <property type="entry name" value="P-loop_NTPase"/>
</dbReference>
<comment type="caution">
    <text evidence="7">The sequence shown here is derived from an EMBL/GenBank/DDBJ whole genome shotgun (WGS) entry which is preliminary data.</text>
</comment>
<dbReference type="OrthoDB" id="9804819at2"/>
<reference evidence="7" key="1">
    <citation type="submission" date="2009-07" db="EMBL/GenBank/DDBJ databases">
        <authorList>
            <person name="Weinstock G."/>
            <person name="Sodergren E."/>
            <person name="Clifton S."/>
            <person name="Fulton L."/>
            <person name="Fulton B."/>
            <person name="Courtney L."/>
            <person name="Fronick C."/>
            <person name="Harrison M."/>
            <person name="Strong C."/>
            <person name="Farmer C."/>
            <person name="Delahaunty K."/>
            <person name="Markovic C."/>
            <person name="Hall O."/>
            <person name="Minx P."/>
            <person name="Tomlinson C."/>
            <person name="Mitreva M."/>
            <person name="Nelson J."/>
            <person name="Hou S."/>
            <person name="Wollam A."/>
            <person name="Pepin K.H."/>
            <person name="Johnson M."/>
            <person name="Bhonagiri V."/>
            <person name="Nash W.E."/>
            <person name="Warren W."/>
            <person name="Chinwalla A."/>
            <person name="Mardis E.R."/>
            <person name="Wilson R.K."/>
        </authorList>
    </citation>
    <scope>NUCLEOTIDE SEQUENCE [LARGE SCALE GENOMIC DNA]</scope>
    <source>
        <strain evidence="7">DSM 14469</strain>
    </source>
</reference>
<dbReference type="AlphaFoldDB" id="C6LK35"/>
<keyword evidence="3" id="KW-0547">Nucleotide-binding</keyword>
<keyword evidence="4" id="KW-0067">ATP-binding</keyword>
<keyword evidence="2" id="KW-0813">Transport</keyword>
<proteinExistence type="inferred from homology"/>
<dbReference type="eggNOG" id="COG1131">
    <property type="taxonomic scope" value="Bacteria"/>
</dbReference>
<comment type="similarity">
    <text evidence="1">Belongs to the ABC transporter superfamily.</text>
</comment>
<evidence type="ECO:0000256" key="2">
    <source>
        <dbReference type="ARBA" id="ARBA00022448"/>
    </source>
</evidence>
<keyword evidence="8" id="KW-1185">Reference proteome</keyword>
<dbReference type="EMBL" id="ACCL02000022">
    <property type="protein sequence ID" value="EET59113.1"/>
    <property type="molecule type" value="Genomic_DNA"/>
</dbReference>
<feature type="compositionally biased region" description="Basic residues" evidence="5">
    <location>
        <begin position="98"/>
        <end position="109"/>
    </location>
</feature>
<evidence type="ECO:0000313" key="7">
    <source>
        <dbReference type="EMBL" id="EET59113.1"/>
    </source>
</evidence>
<evidence type="ECO:0000313" key="8">
    <source>
        <dbReference type="Proteomes" id="UP000005561"/>
    </source>
</evidence>
<feature type="domain" description="ABC transporter" evidence="6">
    <location>
        <begin position="19"/>
        <end position="67"/>
    </location>
</feature>
<organism evidence="7 8">
    <name type="scientific">Marvinbryantia formatexigens DSM 14469</name>
    <dbReference type="NCBI Taxonomy" id="478749"/>
    <lineage>
        <taxon>Bacteria</taxon>
        <taxon>Bacillati</taxon>
        <taxon>Bacillota</taxon>
        <taxon>Clostridia</taxon>
        <taxon>Lachnospirales</taxon>
        <taxon>Lachnospiraceae</taxon>
        <taxon>Marvinbryantia</taxon>
    </lineage>
</organism>
<dbReference type="PANTHER" id="PTHR42711">
    <property type="entry name" value="ABC TRANSPORTER ATP-BINDING PROTEIN"/>
    <property type="match status" value="1"/>
</dbReference>
<sequence length="122" mass="13355">MEIELRKLTKEFQKTKAVDNITLTLNNGVYGLLGANGAGKTTLMRMLCTLLKPTSGEILCNGKDIFEMDGGYRKRAGGHSKGTGTEKRMGRGADRRKDTKGHREKRRNFQHTGGAVGGFPAE</sequence>
<dbReference type="InterPro" id="IPR050763">
    <property type="entry name" value="ABC_transporter_ATP-binding"/>
</dbReference>
<dbReference type="GO" id="GO:0005524">
    <property type="term" value="F:ATP binding"/>
    <property type="evidence" value="ECO:0007669"/>
    <property type="project" value="UniProtKB-KW"/>
</dbReference>
<dbReference type="SUPFAM" id="SSF52540">
    <property type="entry name" value="P-loop containing nucleoside triphosphate hydrolases"/>
    <property type="match status" value="1"/>
</dbReference>
<evidence type="ECO:0000256" key="4">
    <source>
        <dbReference type="ARBA" id="ARBA00022840"/>
    </source>
</evidence>
<gene>
    <name evidence="7" type="ORF">BRYFOR_09022</name>
</gene>
<dbReference type="Pfam" id="PF00005">
    <property type="entry name" value="ABC_tran"/>
    <property type="match status" value="1"/>
</dbReference>
<evidence type="ECO:0000256" key="1">
    <source>
        <dbReference type="ARBA" id="ARBA00005417"/>
    </source>
</evidence>